<evidence type="ECO:0000256" key="2">
    <source>
        <dbReference type="ARBA" id="ARBA00022517"/>
    </source>
</evidence>
<organism evidence="9">
    <name type="scientific">Triatoma infestans</name>
    <name type="common">Assassin bug</name>
    <dbReference type="NCBI Taxonomy" id="30076"/>
    <lineage>
        <taxon>Eukaryota</taxon>
        <taxon>Metazoa</taxon>
        <taxon>Ecdysozoa</taxon>
        <taxon>Arthropoda</taxon>
        <taxon>Hexapoda</taxon>
        <taxon>Insecta</taxon>
        <taxon>Pterygota</taxon>
        <taxon>Neoptera</taxon>
        <taxon>Paraneoptera</taxon>
        <taxon>Hemiptera</taxon>
        <taxon>Heteroptera</taxon>
        <taxon>Panheteroptera</taxon>
        <taxon>Cimicomorpha</taxon>
        <taxon>Reduviidae</taxon>
        <taxon>Triatominae</taxon>
        <taxon>Triatoma</taxon>
    </lineage>
</organism>
<evidence type="ECO:0000256" key="5">
    <source>
        <dbReference type="ARBA" id="ARBA00022691"/>
    </source>
</evidence>
<feature type="domain" description="RNase L inhibitor RLI-like possible metal-binding" evidence="8">
    <location>
        <begin position="53"/>
        <end position="86"/>
    </location>
</feature>
<evidence type="ECO:0000256" key="6">
    <source>
        <dbReference type="SAM" id="MobiDB-lite"/>
    </source>
</evidence>
<dbReference type="GO" id="GO:0030490">
    <property type="term" value="P:maturation of SSU-rRNA"/>
    <property type="evidence" value="ECO:0007669"/>
    <property type="project" value="TreeGrafter"/>
</dbReference>
<feature type="compositionally biased region" description="Acidic residues" evidence="6">
    <location>
        <begin position="239"/>
        <end position="249"/>
    </location>
</feature>
<feature type="region of interest" description="Disordered" evidence="6">
    <location>
        <begin position="226"/>
        <end position="249"/>
    </location>
</feature>
<dbReference type="AlphaFoldDB" id="A0A023F1X6"/>
<dbReference type="PANTHER" id="PTHR20426">
    <property type="entry name" value="RIBOSOME BIOGENESIS PROTEIN TSR3 HOMOLOG"/>
    <property type="match status" value="1"/>
</dbReference>
<evidence type="ECO:0000256" key="1">
    <source>
        <dbReference type="ARBA" id="ARBA00022490"/>
    </source>
</evidence>
<dbReference type="Pfam" id="PF04068">
    <property type="entry name" value="Fer4_RLI"/>
    <property type="match status" value="1"/>
</dbReference>
<dbReference type="PANTHER" id="PTHR20426:SF0">
    <property type="entry name" value="18S RRNA AMINOCARBOXYPROPYLTRANSFERASE"/>
    <property type="match status" value="1"/>
</dbReference>
<keyword evidence="4" id="KW-0808">Transferase</keyword>
<dbReference type="InterPro" id="IPR007177">
    <property type="entry name" value="Tsr3_C"/>
</dbReference>
<name>A0A023F1X6_TRIIF</name>
<proteinExistence type="evidence at transcript level"/>
<dbReference type="HAMAP" id="MF_01116">
    <property type="entry name" value="TSR3"/>
    <property type="match status" value="1"/>
</dbReference>
<keyword evidence="5" id="KW-0949">S-adenosyl-L-methionine</keyword>
<reference evidence="9" key="1">
    <citation type="journal article" date="2014" name="PLoS Negl. Trop. Dis.">
        <title>An updated insight into the Sialotranscriptome of Triatoma infestans: developmental stage and geographic variations.</title>
        <authorList>
            <person name="Schwarz A."/>
            <person name="Medrano-Mercado N."/>
            <person name="Schaub G.A."/>
            <person name="Struchiner C.J."/>
            <person name="Bargues M.D."/>
            <person name="Levy M.Z."/>
            <person name="Ribeiro J.M."/>
        </authorList>
    </citation>
    <scope>NUCLEOTIDE SEQUENCE</scope>
    <source>
        <strain evidence="9">Chile</strain>
        <tissue evidence="9">Salivary glands</tissue>
    </source>
</reference>
<dbReference type="GO" id="GO:0106388">
    <property type="term" value="F:rRNA small subunit aminocarboxypropyltransferase activity"/>
    <property type="evidence" value="ECO:0007669"/>
    <property type="project" value="InterPro"/>
</dbReference>
<sequence>RKKTPKTSGSKNGPRMIKKERDNLNKVSVNELAEDFASFTTMDEGPGDNFNFPVMMWDLCQCDPKKCTGRKLARFGRIQTLRLKQRFSGIVLSPIGRVAVSPEDREIVLKHGVAVIDCSWARLDDIPFEQMKAAFPRLLPFLVAANPTNYGRPYRLSCVEAIAALFYITGFQDKALEYLNNFSWGCTFLDLNNEFLKAYAGCQNSSEVVEVQNNLIEKFQTEAQNRKLERDFPSSETESGSEEENNGSK</sequence>
<feature type="non-terminal residue" evidence="9">
    <location>
        <position position="1"/>
    </location>
</feature>
<accession>A0A023F1X6</accession>
<dbReference type="NCBIfam" id="NF002621">
    <property type="entry name" value="PRK02287.1"/>
    <property type="match status" value="1"/>
</dbReference>
<protein>
    <submittedName>
        <fullName evidence="9">Putative ribosome bioproteinsis protein tsr3</fullName>
    </submittedName>
</protein>
<evidence type="ECO:0000259" key="7">
    <source>
        <dbReference type="Pfam" id="PF04034"/>
    </source>
</evidence>
<dbReference type="EMBL" id="GBBI01003671">
    <property type="protein sequence ID" value="JAC15041.1"/>
    <property type="molecule type" value="mRNA"/>
</dbReference>
<dbReference type="InterPro" id="IPR007209">
    <property type="entry name" value="RNaseL-inhib-like_metal-bd_dom"/>
</dbReference>
<evidence type="ECO:0000259" key="8">
    <source>
        <dbReference type="Pfam" id="PF04068"/>
    </source>
</evidence>
<keyword evidence="3" id="KW-0698">rRNA processing</keyword>
<evidence type="ECO:0000256" key="3">
    <source>
        <dbReference type="ARBA" id="ARBA00022552"/>
    </source>
</evidence>
<dbReference type="InterPro" id="IPR022968">
    <property type="entry name" value="Tsr3-like"/>
</dbReference>
<keyword evidence="2" id="KW-0690">Ribosome biogenesis</keyword>
<keyword evidence="1" id="KW-0963">Cytoplasm</keyword>
<dbReference type="Pfam" id="PF04034">
    <property type="entry name" value="Ribo_biogen_C"/>
    <property type="match status" value="1"/>
</dbReference>
<evidence type="ECO:0000256" key="4">
    <source>
        <dbReference type="ARBA" id="ARBA00022679"/>
    </source>
</evidence>
<evidence type="ECO:0000313" key="9">
    <source>
        <dbReference type="EMBL" id="JAC15041.1"/>
    </source>
</evidence>
<feature type="domain" description="16S/18S rRNA aminocarboxypropyltransferase Tsr3 C-terminal" evidence="7">
    <location>
        <begin position="90"/>
        <end position="215"/>
    </location>
</feature>